<evidence type="ECO:0000313" key="1">
    <source>
        <dbReference type="EMBL" id="GFS99022.1"/>
    </source>
</evidence>
<comment type="caution">
    <text evidence="1">The sequence shown here is derived from an EMBL/GenBank/DDBJ whole genome shotgun (WGS) entry which is preliminary data.</text>
</comment>
<reference evidence="1" key="1">
    <citation type="submission" date="2020-08" db="EMBL/GenBank/DDBJ databases">
        <title>Multicomponent nature underlies the extraordinary mechanical properties of spider dragline silk.</title>
        <authorList>
            <person name="Kono N."/>
            <person name="Nakamura H."/>
            <person name="Mori M."/>
            <person name="Yoshida Y."/>
            <person name="Ohtoshi R."/>
            <person name="Malay A.D."/>
            <person name="Moran D.A.P."/>
            <person name="Tomita M."/>
            <person name="Numata K."/>
            <person name="Arakawa K."/>
        </authorList>
    </citation>
    <scope>NUCLEOTIDE SEQUENCE</scope>
</reference>
<name>A0A8X6TBY7_NEPPI</name>
<feature type="non-terminal residue" evidence="1">
    <location>
        <position position="48"/>
    </location>
</feature>
<dbReference type="AlphaFoldDB" id="A0A8X6TBY7"/>
<proteinExistence type="predicted"/>
<dbReference type="EMBL" id="BMAW01006480">
    <property type="protein sequence ID" value="GFS99022.1"/>
    <property type="molecule type" value="Genomic_DNA"/>
</dbReference>
<sequence length="48" mass="6111">LLCTKYIKNDQYHFVKYIFDLFYKQLSFHLSFVWIFNNHQHKISLHYE</sequence>
<accession>A0A8X6TBY7</accession>
<dbReference type="Proteomes" id="UP000887013">
    <property type="component" value="Unassembled WGS sequence"/>
</dbReference>
<organism evidence="1 2">
    <name type="scientific">Nephila pilipes</name>
    <name type="common">Giant wood spider</name>
    <name type="synonym">Nephila maculata</name>
    <dbReference type="NCBI Taxonomy" id="299642"/>
    <lineage>
        <taxon>Eukaryota</taxon>
        <taxon>Metazoa</taxon>
        <taxon>Ecdysozoa</taxon>
        <taxon>Arthropoda</taxon>
        <taxon>Chelicerata</taxon>
        <taxon>Arachnida</taxon>
        <taxon>Araneae</taxon>
        <taxon>Araneomorphae</taxon>
        <taxon>Entelegynae</taxon>
        <taxon>Araneoidea</taxon>
        <taxon>Nephilidae</taxon>
        <taxon>Nephila</taxon>
    </lineage>
</organism>
<evidence type="ECO:0000313" key="2">
    <source>
        <dbReference type="Proteomes" id="UP000887013"/>
    </source>
</evidence>
<protein>
    <submittedName>
        <fullName evidence="1">Uncharacterized protein</fullName>
    </submittedName>
</protein>
<keyword evidence="2" id="KW-1185">Reference proteome</keyword>
<gene>
    <name evidence="1" type="ORF">NPIL_573641</name>
</gene>